<keyword evidence="2" id="KW-0732">Signal</keyword>
<dbReference type="CDD" id="cd00010">
    <property type="entry name" value="AAI_LTSS"/>
    <property type="match status" value="1"/>
</dbReference>
<dbReference type="AlphaFoldDB" id="A0A2G2W120"/>
<dbReference type="Pfam" id="PF14368">
    <property type="entry name" value="LTP_2"/>
    <property type="match status" value="1"/>
</dbReference>
<evidence type="ECO:0000256" key="2">
    <source>
        <dbReference type="SAM" id="SignalP"/>
    </source>
</evidence>
<dbReference type="Gene3D" id="1.10.110.10">
    <property type="entry name" value="Plant lipid-transfer and hydrophobic proteins"/>
    <property type="match status" value="1"/>
</dbReference>
<organism evidence="4 5">
    <name type="scientific">Capsicum baccatum</name>
    <name type="common">Peruvian pepper</name>
    <dbReference type="NCBI Taxonomy" id="33114"/>
    <lineage>
        <taxon>Eukaryota</taxon>
        <taxon>Viridiplantae</taxon>
        <taxon>Streptophyta</taxon>
        <taxon>Embryophyta</taxon>
        <taxon>Tracheophyta</taxon>
        <taxon>Spermatophyta</taxon>
        <taxon>Magnoliopsida</taxon>
        <taxon>eudicotyledons</taxon>
        <taxon>Gunneridae</taxon>
        <taxon>Pentapetalae</taxon>
        <taxon>asterids</taxon>
        <taxon>lamiids</taxon>
        <taxon>Solanales</taxon>
        <taxon>Solanaceae</taxon>
        <taxon>Solanoideae</taxon>
        <taxon>Capsiceae</taxon>
        <taxon>Capsicum</taxon>
    </lineage>
</organism>
<keyword evidence="5" id="KW-1185">Reference proteome</keyword>
<dbReference type="InterPro" id="IPR016140">
    <property type="entry name" value="Bifunc_inhib/LTP/seed_store"/>
</dbReference>
<reference evidence="4 5" key="1">
    <citation type="journal article" date="2017" name="Genome Biol.">
        <title>New reference genome sequences of hot pepper reveal the massive evolution of plant disease-resistance genes by retroduplication.</title>
        <authorList>
            <person name="Kim S."/>
            <person name="Park J."/>
            <person name="Yeom S.I."/>
            <person name="Kim Y.M."/>
            <person name="Seo E."/>
            <person name="Kim K.T."/>
            <person name="Kim M.S."/>
            <person name="Lee J.M."/>
            <person name="Cheong K."/>
            <person name="Shin H.S."/>
            <person name="Kim S.B."/>
            <person name="Han K."/>
            <person name="Lee J."/>
            <person name="Park M."/>
            <person name="Lee H.A."/>
            <person name="Lee H.Y."/>
            <person name="Lee Y."/>
            <person name="Oh S."/>
            <person name="Lee J.H."/>
            <person name="Choi E."/>
            <person name="Choi E."/>
            <person name="Lee S.E."/>
            <person name="Jeon J."/>
            <person name="Kim H."/>
            <person name="Choi G."/>
            <person name="Song H."/>
            <person name="Lee J."/>
            <person name="Lee S.C."/>
            <person name="Kwon J.K."/>
            <person name="Lee H.Y."/>
            <person name="Koo N."/>
            <person name="Hong Y."/>
            <person name="Kim R.W."/>
            <person name="Kang W.H."/>
            <person name="Huh J.H."/>
            <person name="Kang B.C."/>
            <person name="Yang T.J."/>
            <person name="Lee Y.H."/>
            <person name="Bennetzen J.L."/>
            <person name="Choi D."/>
        </authorList>
    </citation>
    <scope>NUCLEOTIDE SEQUENCE [LARGE SCALE GENOMIC DNA]</scope>
    <source>
        <strain evidence="5">cv. PBC81</strain>
    </source>
</reference>
<dbReference type="SUPFAM" id="SSF47699">
    <property type="entry name" value="Bifunctional inhibitor/lipid-transfer protein/seed storage 2S albumin"/>
    <property type="match status" value="1"/>
</dbReference>
<sequence length="308" mass="32769">MADVLILFSVLLLAAGTIPAPPPEVLPSTPPESSATEIGCADELVAFSPCLPYISEPPNNISDSPPVQCCDNFAAAFGDDTAICLCYLVHNPEILGFPINSVKLLSLTSVCPVTEKQGQGQANFSLESLCSGLDSDFMFMFIILLRHSFVVESNLQSHTDSLSSRETMLPPFRSVTGDLDIPLPQEPPGSGSLSPPPPSDVDDDHPSPDAQATKSCSTAIAIMYNCWIWVLSTMSILLYPSCKHATRYRGMSFKAAVALQISAVSSTPYSVQLEASGLDVGLDVQTSVFMFLFGTDIIHGLAYGPSGS</sequence>
<feature type="signal peptide" evidence="2">
    <location>
        <begin position="1"/>
        <end position="19"/>
    </location>
</feature>
<evidence type="ECO:0000313" key="5">
    <source>
        <dbReference type="Proteomes" id="UP000224567"/>
    </source>
</evidence>
<dbReference type="PANTHER" id="PTHR35747:SF2">
    <property type="entry name" value="NON-SPECIFIC LIPID TRANSFER PROTEIN GPI-ANCHORED 25"/>
    <property type="match status" value="1"/>
</dbReference>
<dbReference type="Proteomes" id="UP000224567">
    <property type="component" value="Unassembled WGS sequence"/>
</dbReference>
<evidence type="ECO:0000256" key="1">
    <source>
        <dbReference type="SAM" id="MobiDB-lite"/>
    </source>
</evidence>
<dbReference type="InterPro" id="IPR053353">
    <property type="entry name" value="Plant_LTP_GPI-anchored"/>
</dbReference>
<feature type="domain" description="Bifunctional inhibitor/plant lipid transfer protein/seed storage helical" evidence="3">
    <location>
        <begin position="33"/>
        <end position="117"/>
    </location>
</feature>
<gene>
    <name evidence="4" type="ORF">CQW23_22499</name>
</gene>
<dbReference type="OrthoDB" id="786778at2759"/>
<evidence type="ECO:0000259" key="3">
    <source>
        <dbReference type="Pfam" id="PF14368"/>
    </source>
</evidence>
<reference evidence="5" key="2">
    <citation type="journal article" date="2017" name="J. Anim. Genet.">
        <title>Multiple reference genome sequences of hot pepper reveal the massive evolution of plant disease resistance genes by retroduplication.</title>
        <authorList>
            <person name="Kim S."/>
            <person name="Park J."/>
            <person name="Yeom S.-I."/>
            <person name="Kim Y.-M."/>
            <person name="Seo E."/>
            <person name="Kim K.-T."/>
            <person name="Kim M.-S."/>
            <person name="Lee J.M."/>
            <person name="Cheong K."/>
            <person name="Shin H.-S."/>
            <person name="Kim S.-B."/>
            <person name="Han K."/>
            <person name="Lee J."/>
            <person name="Park M."/>
            <person name="Lee H.-A."/>
            <person name="Lee H.-Y."/>
            <person name="Lee Y."/>
            <person name="Oh S."/>
            <person name="Lee J.H."/>
            <person name="Choi E."/>
            <person name="Choi E."/>
            <person name="Lee S.E."/>
            <person name="Jeon J."/>
            <person name="Kim H."/>
            <person name="Choi G."/>
            <person name="Song H."/>
            <person name="Lee J."/>
            <person name="Lee S.-C."/>
            <person name="Kwon J.-K."/>
            <person name="Lee H.-Y."/>
            <person name="Koo N."/>
            <person name="Hong Y."/>
            <person name="Kim R.W."/>
            <person name="Kang W.-H."/>
            <person name="Huh J.H."/>
            <person name="Kang B.-C."/>
            <person name="Yang T.-J."/>
            <person name="Lee Y.-H."/>
            <person name="Bennetzen J.L."/>
            <person name="Choi D."/>
        </authorList>
    </citation>
    <scope>NUCLEOTIDE SEQUENCE [LARGE SCALE GENOMIC DNA]</scope>
    <source>
        <strain evidence="5">cv. PBC81</strain>
    </source>
</reference>
<evidence type="ECO:0000313" key="4">
    <source>
        <dbReference type="EMBL" id="PHT38926.1"/>
    </source>
</evidence>
<dbReference type="PANTHER" id="PTHR35747">
    <property type="entry name" value="BIFUNCTIONAL INHIBITOR/LIPID-TRANSFER PROTEIN/SEED STORAGE 2S ALBUMIN SUPERFAMILY PROTEIN"/>
    <property type="match status" value="1"/>
</dbReference>
<proteinExistence type="predicted"/>
<dbReference type="EMBL" id="MLFT02000009">
    <property type="protein sequence ID" value="PHT38926.1"/>
    <property type="molecule type" value="Genomic_DNA"/>
</dbReference>
<feature type="chain" id="PRO_5013713497" description="Bifunctional inhibitor/plant lipid transfer protein/seed storage helical domain-containing protein" evidence="2">
    <location>
        <begin position="20"/>
        <end position="308"/>
    </location>
</feature>
<feature type="region of interest" description="Disordered" evidence="1">
    <location>
        <begin position="180"/>
        <end position="212"/>
    </location>
</feature>
<name>A0A2G2W120_CAPBA</name>
<accession>A0A2G2W120</accession>
<comment type="caution">
    <text evidence="4">The sequence shown here is derived from an EMBL/GenBank/DDBJ whole genome shotgun (WGS) entry which is preliminary data.</text>
</comment>
<dbReference type="InterPro" id="IPR036312">
    <property type="entry name" value="Bifun_inhib/LTP/seed_sf"/>
</dbReference>
<protein>
    <recommendedName>
        <fullName evidence="3">Bifunctional inhibitor/plant lipid transfer protein/seed storage helical domain-containing protein</fullName>
    </recommendedName>
</protein>